<dbReference type="PANTHER" id="PTHR43244">
    <property type="match status" value="1"/>
</dbReference>
<dbReference type="InterPro" id="IPR011251">
    <property type="entry name" value="Luciferase-like_dom"/>
</dbReference>
<dbReference type="AlphaFoldDB" id="A0A6G7YHA5"/>
<dbReference type="EMBL" id="CP049866">
    <property type="protein sequence ID" value="QIK76205.1"/>
    <property type="molecule type" value="Genomic_DNA"/>
</dbReference>
<dbReference type="Gene3D" id="3.20.20.30">
    <property type="entry name" value="Luciferase-like domain"/>
    <property type="match status" value="1"/>
</dbReference>
<dbReference type="PANTHER" id="PTHR43244:SF2">
    <property type="entry name" value="CONSERVED HYPOTHETICAL ALANINE AND PROLINE-RICH PROTEIN"/>
    <property type="match status" value="1"/>
</dbReference>
<dbReference type="KEGG" id="npi:G7071_12965"/>
<feature type="domain" description="Luciferase-like" evidence="1">
    <location>
        <begin position="6"/>
        <end position="307"/>
    </location>
</feature>
<keyword evidence="3" id="KW-1185">Reference proteome</keyword>
<dbReference type="SUPFAM" id="SSF51679">
    <property type="entry name" value="Bacterial luciferase-like"/>
    <property type="match status" value="1"/>
</dbReference>
<sequence>MEIDLYPGTGIRISDAADYARMTESAGLGGLWALEAAYEPFTPLAIAAQESDRIELRTAIAVAFARSPMLVAQLAHELVRTSNGRFTLGLGSQVRAHIVRRFSQEWSDPVERMAEYVDALRAIWSCWNDDVPLDFKGSYYQHTLMTPMFDPGPSGHPMPPVHLAAVGSAMISMAAERADGLVLHPLSSLRTLDEHVLPLVDERRRRGDFELSCPVLVITGRTDEELDVARAAVRKQLAFYASTPAYRWVFDLYGEGDRADRLRELSRQGLWDEMTTLITDELVGEFAVEASSHDLLDAVRARFDAHIDRVGLYAPYVMDREQWLAVGAGSGVRP</sequence>
<dbReference type="NCBIfam" id="TIGR03617">
    <property type="entry name" value="F420_MSMEG_2256"/>
    <property type="match status" value="1"/>
</dbReference>
<accession>A0A6G7YHA5</accession>
<dbReference type="CDD" id="cd01097">
    <property type="entry name" value="Tetrahydromethanopterin_reductase"/>
    <property type="match status" value="1"/>
</dbReference>
<organism evidence="2 3">
    <name type="scientific">Nocardioides piscis</name>
    <dbReference type="NCBI Taxonomy" id="2714938"/>
    <lineage>
        <taxon>Bacteria</taxon>
        <taxon>Bacillati</taxon>
        <taxon>Actinomycetota</taxon>
        <taxon>Actinomycetes</taxon>
        <taxon>Propionibacteriales</taxon>
        <taxon>Nocardioidaceae</taxon>
        <taxon>Nocardioides</taxon>
    </lineage>
</organism>
<evidence type="ECO:0000259" key="1">
    <source>
        <dbReference type="Pfam" id="PF00296"/>
    </source>
</evidence>
<name>A0A6G7YHA5_9ACTN</name>
<gene>
    <name evidence="2" type="ORF">G7071_12965</name>
</gene>
<dbReference type="GO" id="GO:0016705">
    <property type="term" value="F:oxidoreductase activity, acting on paired donors, with incorporation or reduction of molecular oxygen"/>
    <property type="evidence" value="ECO:0007669"/>
    <property type="project" value="InterPro"/>
</dbReference>
<proteinExistence type="predicted"/>
<dbReference type="EC" id="1.-.-.-" evidence="2"/>
<dbReference type="Proteomes" id="UP000502035">
    <property type="component" value="Chromosome"/>
</dbReference>
<dbReference type="Pfam" id="PF00296">
    <property type="entry name" value="Bac_luciferase"/>
    <property type="match status" value="1"/>
</dbReference>
<reference evidence="2 3" key="1">
    <citation type="submission" date="2020-03" db="EMBL/GenBank/DDBJ databases">
        <title>Nocardioides sp. nov., isolated from fish.</title>
        <authorList>
            <person name="Hyun D.-W."/>
            <person name="Bae J.-W."/>
        </authorList>
    </citation>
    <scope>NUCLEOTIDE SEQUENCE [LARGE SCALE GENOMIC DNA]</scope>
    <source>
        <strain evidence="2 3">HDW12A</strain>
    </source>
</reference>
<dbReference type="InterPro" id="IPR019919">
    <property type="entry name" value="Lucif-like_OxRdtase_MSMEG_2256"/>
</dbReference>
<dbReference type="InterPro" id="IPR036661">
    <property type="entry name" value="Luciferase-like_sf"/>
</dbReference>
<evidence type="ECO:0000313" key="2">
    <source>
        <dbReference type="EMBL" id="QIK76205.1"/>
    </source>
</evidence>
<dbReference type="InterPro" id="IPR050564">
    <property type="entry name" value="F420-G6PD/mer"/>
</dbReference>
<protein>
    <submittedName>
        <fullName evidence="2">TIGR03617 family F420-dependent LLM class oxidoreductase</fullName>
        <ecNumber evidence="2">1.-.-.-</ecNumber>
    </submittedName>
</protein>
<evidence type="ECO:0000313" key="3">
    <source>
        <dbReference type="Proteomes" id="UP000502035"/>
    </source>
</evidence>
<dbReference type="RefSeq" id="WP_166319420.1">
    <property type="nucleotide sequence ID" value="NZ_CP049866.1"/>
</dbReference>
<keyword evidence="2" id="KW-0560">Oxidoreductase</keyword>